<dbReference type="AlphaFoldDB" id="A0AAV4CLF1"/>
<evidence type="ECO:0000313" key="1">
    <source>
        <dbReference type="EMBL" id="GFO32948.1"/>
    </source>
</evidence>
<dbReference type="EMBL" id="BLXT01006697">
    <property type="protein sequence ID" value="GFO32948.1"/>
    <property type="molecule type" value="Genomic_DNA"/>
</dbReference>
<comment type="caution">
    <text evidence="1">The sequence shown here is derived from an EMBL/GenBank/DDBJ whole genome shotgun (WGS) entry which is preliminary data.</text>
</comment>
<sequence>MGVKASAKDDGETLQVDPQLLFQRLITVANGQSDELDLPSVFEYELSCPPAALFDPSGLLRESDKAKLTDALVSAASQESEKDIVDETSDIEYVLDGGSLLHRIPWRRSDTFAAIGQTYVEYVQRVYMKPRIVFDGCNDGPSTKDATHLRRSCGVLGPTIRFNPEMVAVPGKNIF</sequence>
<reference evidence="1 2" key="1">
    <citation type="journal article" date="2021" name="Elife">
        <title>Chloroplast acquisition without the gene transfer in kleptoplastic sea slugs, Plakobranchus ocellatus.</title>
        <authorList>
            <person name="Maeda T."/>
            <person name="Takahashi S."/>
            <person name="Yoshida T."/>
            <person name="Shimamura S."/>
            <person name="Takaki Y."/>
            <person name="Nagai Y."/>
            <person name="Toyoda A."/>
            <person name="Suzuki Y."/>
            <person name="Arimoto A."/>
            <person name="Ishii H."/>
            <person name="Satoh N."/>
            <person name="Nishiyama T."/>
            <person name="Hasebe M."/>
            <person name="Maruyama T."/>
            <person name="Minagawa J."/>
            <person name="Obokata J."/>
            <person name="Shigenobu S."/>
        </authorList>
    </citation>
    <scope>NUCLEOTIDE SEQUENCE [LARGE SCALE GENOMIC DNA]</scope>
</reference>
<accession>A0AAV4CLF1</accession>
<keyword evidence="2" id="KW-1185">Reference proteome</keyword>
<dbReference type="Proteomes" id="UP000735302">
    <property type="component" value="Unassembled WGS sequence"/>
</dbReference>
<organism evidence="1 2">
    <name type="scientific">Plakobranchus ocellatus</name>
    <dbReference type="NCBI Taxonomy" id="259542"/>
    <lineage>
        <taxon>Eukaryota</taxon>
        <taxon>Metazoa</taxon>
        <taxon>Spiralia</taxon>
        <taxon>Lophotrochozoa</taxon>
        <taxon>Mollusca</taxon>
        <taxon>Gastropoda</taxon>
        <taxon>Heterobranchia</taxon>
        <taxon>Euthyneura</taxon>
        <taxon>Panpulmonata</taxon>
        <taxon>Sacoglossa</taxon>
        <taxon>Placobranchoidea</taxon>
        <taxon>Plakobranchidae</taxon>
        <taxon>Plakobranchus</taxon>
    </lineage>
</organism>
<proteinExistence type="predicted"/>
<evidence type="ECO:0000313" key="2">
    <source>
        <dbReference type="Proteomes" id="UP000735302"/>
    </source>
</evidence>
<name>A0AAV4CLF1_9GAST</name>
<gene>
    <name evidence="1" type="ORF">PoB_005945300</name>
</gene>
<protein>
    <submittedName>
        <fullName evidence="1">Uncharacterized protein</fullName>
    </submittedName>
</protein>